<dbReference type="AlphaFoldDB" id="A0AAV0QQV4"/>
<dbReference type="InterPro" id="IPR040256">
    <property type="entry name" value="At4g02000-like"/>
</dbReference>
<feature type="region of interest" description="Disordered" evidence="1">
    <location>
        <begin position="344"/>
        <end position="480"/>
    </location>
</feature>
<evidence type="ECO:0000313" key="4">
    <source>
        <dbReference type="Proteomes" id="UP001154282"/>
    </source>
</evidence>
<feature type="compositionally biased region" description="Basic and acidic residues" evidence="1">
    <location>
        <begin position="348"/>
        <end position="372"/>
    </location>
</feature>
<protein>
    <recommendedName>
        <fullName evidence="2">DUF4283 domain-containing protein</fullName>
    </recommendedName>
</protein>
<organism evidence="3 4">
    <name type="scientific">Linum tenue</name>
    <dbReference type="NCBI Taxonomy" id="586396"/>
    <lineage>
        <taxon>Eukaryota</taxon>
        <taxon>Viridiplantae</taxon>
        <taxon>Streptophyta</taxon>
        <taxon>Embryophyta</taxon>
        <taxon>Tracheophyta</taxon>
        <taxon>Spermatophyta</taxon>
        <taxon>Magnoliopsida</taxon>
        <taxon>eudicotyledons</taxon>
        <taxon>Gunneridae</taxon>
        <taxon>Pentapetalae</taxon>
        <taxon>rosids</taxon>
        <taxon>fabids</taxon>
        <taxon>Malpighiales</taxon>
        <taxon>Linaceae</taxon>
        <taxon>Linum</taxon>
    </lineage>
</organism>
<evidence type="ECO:0000313" key="3">
    <source>
        <dbReference type="EMBL" id="CAI0547874.1"/>
    </source>
</evidence>
<feature type="compositionally biased region" description="Polar residues" evidence="1">
    <location>
        <begin position="453"/>
        <end position="465"/>
    </location>
</feature>
<dbReference type="InterPro" id="IPR025558">
    <property type="entry name" value="DUF4283"/>
</dbReference>
<dbReference type="PANTHER" id="PTHR31286">
    <property type="entry name" value="GLYCINE-RICH CELL WALL STRUCTURAL PROTEIN 1.8-LIKE"/>
    <property type="match status" value="1"/>
</dbReference>
<dbReference type="Proteomes" id="UP001154282">
    <property type="component" value="Unassembled WGS sequence"/>
</dbReference>
<dbReference type="EMBL" id="CAMGYJ010000010">
    <property type="protein sequence ID" value="CAI0547874.1"/>
    <property type="molecule type" value="Genomic_DNA"/>
</dbReference>
<feature type="compositionally biased region" description="Basic and acidic residues" evidence="1">
    <location>
        <begin position="1"/>
        <end position="18"/>
    </location>
</feature>
<feature type="region of interest" description="Disordered" evidence="1">
    <location>
        <begin position="47"/>
        <end position="69"/>
    </location>
</feature>
<sequence length="480" mass="52799">METEVPGDHEHTRERNSDQRGAWQGEKARLFSEVLKDDAWYVADSDSEDVFQREREEDEEVDEGTDDPRCPTVLFTAAQKNKWRREWRSALVVQGLGKKVSYLPLARRLNYLWARHGDIQISDMKNGCFLVRFRNKLDYEGAAEGGPWLLGDTYLTVHRWYKGFNPWKATVQSTAVWVQLPDLPIEFFNAEAVTMIAELIGKPIRVDRATELGARGNYARVSVEVDLTKPLLAKYKVEGVEYLIQYEGLENICGECGLFGQTMTRCSCSNMGEETGKSGEEMPPTQSEPAASQAVGRVYGEWMSVKRKSSWNTKRGVSARRDIQVSHGGNKANSFAALAGDVEEEIQDEGRGKNSSEKESQASKIEKARENMTGRSSSPRTTQVGVKTGGNKSQSLKPMQNVPKAKEKAGGKVSLVGQGVKRGVNDEANRHASHAKGVSQSSGSRGAGIRSANDGTEATSTSKGQVLNEGAGNLSPSGDQ</sequence>
<feature type="region of interest" description="Disordered" evidence="1">
    <location>
        <begin position="1"/>
        <end position="23"/>
    </location>
</feature>
<evidence type="ECO:0000259" key="2">
    <source>
        <dbReference type="Pfam" id="PF14111"/>
    </source>
</evidence>
<dbReference type="Pfam" id="PF14111">
    <property type="entry name" value="DUF4283"/>
    <property type="match status" value="1"/>
</dbReference>
<feature type="region of interest" description="Disordered" evidence="1">
    <location>
        <begin position="272"/>
        <end position="293"/>
    </location>
</feature>
<dbReference type="PANTHER" id="PTHR31286:SF99">
    <property type="entry name" value="DUF4283 DOMAIN-CONTAINING PROTEIN"/>
    <property type="match status" value="1"/>
</dbReference>
<proteinExistence type="predicted"/>
<evidence type="ECO:0000256" key="1">
    <source>
        <dbReference type="SAM" id="MobiDB-lite"/>
    </source>
</evidence>
<reference evidence="3" key="1">
    <citation type="submission" date="2022-08" db="EMBL/GenBank/DDBJ databases">
        <authorList>
            <person name="Gutierrez-Valencia J."/>
        </authorList>
    </citation>
    <scope>NUCLEOTIDE SEQUENCE</scope>
</reference>
<accession>A0AAV0QQV4</accession>
<feature type="compositionally biased region" description="Acidic residues" evidence="1">
    <location>
        <begin position="56"/>
        <end position="65"/>
    </location>
</feature>
<name>A0AAV0QQV4_9ROSI</name>
<keyword evidence="4" id="KW-1185">Reference proteome</keyword>
<feature type="compositionally biased region" description="Low complexity" evidence="1">
    <location>
        <begin position="439"/>
        <end position="452"/>
    </location>
</feature>
<comment type="caution">
    <text evidence="3">The sequence shown here is derived from an EMBL/GenBank/DDBJ whole genome shotgun (WGS) entry which is preliminary data.</text>
</comment>
<feature type="compositionally biased region" description="Polar residues" evidence="1">
    <location>
        <begin position="373"/>
        <end position="398"/>
    </location>
</feature>
<gene>
    <name evidence="3" type="ORF">LITE_LOCUS44548</name>
</gene>
<feature type="domain" description="DUF4283" evidence="2">
    <location>
        <begin position="86"/>
        <end position="167"/>
    </location>
</feature>